<dbReference type="InterPro" id="IPR002201">
    <property type="entry name" value="Glyco_trans_9"/>
</dbReference>
<protein>
    <submittedName>
        <fullName evidence="3">ADP-heptose:LPS heptosyltransferase</fullName>
    </submittedName>
</protein>
<dbReference type="InterPro" id="IPR051199">
    <property type="entry name" value="LPS_LOS_Heptosyltrfase"/>
</dbReference>
<evidence type="ECO:0000313" key="4">
    <source>
        <dbReference type="Proteomes" id="UP000584867"/>
    </source>
</evidence>
<dbReference type="PANTHER" id="PTHR30160:SF1">
    <property type="entry name" value="LIPOPOLYSACCHARIDE 1,2-N-ACETYLGLUCOSAMINETRANSFERASE-RELATED"/>
    <property type="match status" value="1"/>
</dbReference>
<dbReference type="Gene3D" id="3.40.50.2000">
    <property type="entry name" value="Glycogen Phosphorylase B"/>
    <property type="match status" value="2"/>
</dbReference>
<dbReference type="SUPFAM" id="SSF53756">
    <property type="entry name" value="UDP-Glycosyltransferase/glycogen phosphorylase"/>
    <property type="match status" value="1"/>
</dbReference>
<dbReference type="Pfam" id="PF01075">
    <property type="entry name" value="Glyco_transf_9"/>
    <property type="match status" value="1"/>
</dbReference>
<dbReference type="GO" id="GO:0009244">
    <property type="term" value="P:lipopolysaccharide core region biosynthetic process"/>
    <property type="evidence" value="ECO:0007669"/>
    <property type="project" value="TreeGrafter"/>
</dbReference>
<name>A0A7W7ZW60_9BACT</name>
<evidence type="ECO:0000313" key="3">
    <source>
        <dbReference type="EMBL" id="MBB5066823.1"/>
    </source>
</evidence>
<dbReference type="AlphaFoldDB" id="A0A7W7ZW60"/>
<dbReference type="GO" id="GO:0005829">
    <property type="term" value="C:cytosol"/>
    <property type="evidence" value="ECO:0007669"/>
    <property type="project" value="TreeGrafter"/>
</dbReference>
<keyword evidence="1" id="KW-0328">Glycosyltransferase</keyword>
<dbReference type="Proteomes" id="UP000584867">
    <property type="component" value="Unassembled WGS sequence"/>
</dbReference>
<dbReference type="PANTHER" id="PTHR30160">
    <property type="entry name" value="TETRAACYLDISACCHARIDE 4'-KINASE-RELATED"/>
    <property type="match status" value="1"/>
</dbReference>
<dbReference type="EMBL" id="JACHIO010000037">
    <property type="protein sequence ID" value="MBB5066823.1"/>
    <property type="molecule type" value="Genomic_DNA"/>
</dbReference>
<evidence type="ECO:0000256" key="1">
    <source>
        <dbReference type="ARBA" id="ARBA00022676"/>
    </source>
</evidence>
<gene>
    <name evidence="3" type="ORF">HDF15_005208</name>
</gene>
<sequence length="383" mass="41852">MSSANVKRVLLYRLGSLGDHLVALPCYRLVQRAFPEAERRLLTNIPVMNKAAAAEAVLEGSGLVEGYLTYVVGERSLLALLKLAWTIRRWKPDVLVYLAGARGEKAARRDRMFFRLCGIRQQIGLPLTEDLQRHRSEGTREGTPWFEQEGRRLARCVAELGDAGVDDPANWSPGLTGEERQAGRELAQPFGGAPFFAFSLGTKAQSNQWGGGSEGTARWQQLLSRLAAAWPGYGLAILGAGDEYEASESVAEAWRSVSGAGPAVNLCGAAKPRVSAAVMEQAVMFFGHDSGPAHMAAAVGTPVLGIFSSRMMPGEWIPNGEHVRVVLHWVECGGCKLETCVVQGKKCILSIGVEEAWQATQEHLTKMQERGIRRLPELEEKRF</sequence>
<organism evidence="3 4">
    <name type="scientific">Granulicella mallensis</name>
    <dbReference type="NCBI Taxonomy" id="940614"/>
    <lineage>
        <taxon>Bacteria</taxon>
        <taxon>Pseudomonadati</taxon>
        <taxon>Acidobacteriota</taxon>
        <taxon>Terriglobia</taxon>
        <taxon>Terriglobales</taxon>
        <taxon>Acidobacteriaceae</taxon>
        <taxon>Granulicella</taxon>
    </lineage>
</organism>
<keyword evidence="2 3" id="KW-0808">Transferase</keyword>
<dbReference type="CDD" id="cd03789">
    <property type="entry name" value="GT9_LPS_heptosyltransferase"/>
    <property type="match status" value="1"/>
</dbReference>
<comment type="caution">
    <text evidence="3">The sequence shown here is derived from an EMBL/GenBank/DDBJ whole genome shotgun (WGS) entry which is preliminary data.</text>
</comment>
<accession>A0A7W7ZW60</accession>
<evidence type="ECO:0000256" key="2">
    <source>
        <dbReference type="ARBA" id="ARBA00022679"/>
    </source>
</evidence>
<dbReference type="GO" id="GO:0008713">
    <property type="term" value="F:ADP-heptose-lipopolysaccharide heptosyltransferase activity"/>
    <property type="evidence" value="ECO:0007669"/>
    <property type="project" value="TreeGrafter"/>
</dbReference>
<reference evidence="3 4" key="1">
    <citation type="submission" date="2020-08" db="EMBL/GenBank/DDBJ databases">
        <title>Genomic Encyclopedia of Type Strains, Phase IV (KMG-V): Genome sequencing to study the core and pangenomes of soil and plant-associated prokaryotes.</title>
        <authorList>
            <person name="Whitman W."/>
        </authorList>
    </citation>
    <scope>NUCLEOTIDE SEQUENCE [LARGE SCALE GENOMIC DNA]</scope>
    <source>
        <strain evidence="3 4">X5P3</strain>
    </source>
</reference>
<proteinExistence type="predicted"/>
<dbReference type="RefSeq" id="WP_184261055.1">
    <property type="nucleotide sequence ID" value="NZ_JACHIO010000037.1"/>
</dbReference>